<name>A0ABY8VB29_9FLAO</name>
<dbReference type="Proteomes" id="UP001223501">
    <property type="component" value="Chromosome"/>
</dbReference>
<reference evidence="1 2" key="1">
    <citation type="submission" date="2022-09" db="EMBL/GenBank/DDBJ databases">
        <title>Whole genome sequencing analysis of tet(X)-positive Empedobacter falsenii YWS9-3.</title>
        <authorList>
            <person name="Chen C."/>
            <person name="Lv Y.-L."/>
        </authorList>
    </citation>
    <scope>NUCLEOTIDE SEQUENCE [LARGE SCALE GENOMIC DNA]</scope>
    <source>
        <strain evidence="1 2">YWS9-3_T</strain>
    </source>
</reference>
<keyword evidence="1" id="KW-0808">Transferase</keyword>
<sequence length="280" mass="33093">MKNRYSLHKIINEVNFSFEPAEYSLFKYGHTGIAEKFAKELFQGFIIEFETLIISSKEILIFPSPFMSIPTASNYLAKFFKIELDKYLFNNGLKSSKMSKINRSQTYTIDYGNLSFEERKNLISNDTYHLETNILEGKTCIFLDDIKITGSHEYTIDKIIEGKSSNSNILYVYYAELINKSINPKIENFFNYFEINSIESLLEILKNENFRFNTRVIKHILKLNEIDFKRVLEILIRINQYDTFFNLSISNDYHLINEYKHNLNIIKNGNKLTKRTKTEY</sequence>
<evidence type="ECO:0000313" key="2">
    <source>
        <dbReference type="Proteomes" id="UP001223501"/>
    </source>
</evidence>
<protein>
    <submittedName>
        <fullName evidence="1">Phosphoribosyltransferase family protein</fullName>
    </submittedName>
</protein>
<dbReference type="RefSeq" id="WP_284584090.1">
    <property type="nucleotide sequence ID" value="NZ_CP106831.1"/>
</dbReference>
<dbReference type="InterPro" id="IPR028944">
    <property type="entry name" value="PRTase_ComF-like"/>
</dbReference>
<accession>A0ABY8VB29</accession>
<organism evidence="1 2">
    <name type="scientific">Empedobacter falsenii</name>
    <dbReference type="NCBI Taxonomy" id="343874"/>
    <lineage>
        <taxon>Bacteria</taxon>
        <taxon>Pseudomonadati</taxon>
        <taxon>Bacteroidota</taxon>
        <taxon>Flavobacteriia</taxon>
        <taxon>Flavobacteriales</taxon>
        <taxon>Weeksellaceae</taxon>
        <taxon>Empedobacter</taxon>
    </lineage>
</organism>
<gene>
    <name evidence="1" type="ORF">OBA43_05390</name>
</gene>
<dbReference type="GO" id="GO:0016757">
    <property type="term" value="F:glycosyltransferase activity"/>
    <property type="evidence" value="ECO:0007669"/>
    <property type="project" value="UniProtKB-KW"/>
</dbReference>
<dbReference type="Pfam" id="PF15610">
    <property type="entry name" value="PRTase_3"/>
    <property type="match status" value="1"/>
</dbReference>
<dbReference type="EMBL" id="CP106831">
    <property type="protein sequence ID" value="WIH98362.1"/>
    <property type="molecule type" value="Genomic_DNA"/>
</dbReference>
<proteinExistence type="predicted"/>
<evidence type="ECO:0000313" key="1">
    <source>
        <dbReference type="EMBL" id="WIH98362.1"/>
    </source>
</evidence>
<keyword evidence="2" id="KW-1185">Reference proteome</keyword>
<keyword evidence="1" id="KW-0328">Glycosyltransferase</keyword>